<reference evidence="6" key="1">
    <citation type="submission" date="2020-03" db="EMBL/GenBank/DDBJ databases">
        <title>Psychroflexus Maritimus sp. nov., isolate from marine sediment.</title>
        <authorList>
            <person name="Zhong Y.-L."/>
        </authorList>
    </citation>
    <scope>NUCLEOTIDE SEQUENCE</scope>
    <source>
        <strain evidence="6">C1</strain>
    </source>
</reference>
<proteinExistence type="inferred from homology"/>
<name>A0A967E290_9FLAO</name>
<dbReference type="PIRSF" id="PIRSF000390">
    <property type="entry name" value="PLP_StrS"/>
    <property type="match status" value="1"/>
</dbReference>
<evidence type="ECO:0000313" key="6">
    <source>
        <dbReference type="EMBL" id="NGZ89539.1"/>
    </source>
</evidence>
<dbReference type="GO" id="GO:0000271">
    <property type="term" value="P:polysaccharide biosynthetic process"/>
    <property type="evidence" value="ECO:0007669"/>
    <property type="project" value="TreeGrafter"/>
</dbReference>
<protein>
    <submittedName>
        <fullName evidence="6">DegT/DnrJ/EryC1/StrS family aminotransferase</fullName>
    </submittedName>
</protein>
<dbReference type="FunFam" id="3.40.640.10:FF:000089">
    <property type="entry name" value="Aminotransferase, DegT/DnrJ/EryC1/StrS family"/>
    <property type="match status" value="1"/>
</dbReference>
<dbReference type="RefSeq" id="WP_166399803.1">
    <property type="nucleotide sequence ID" value="NZ_JAANAS010000039.1"/>
</dbReference>
<sequence length="388" mass="43138">MKKIQMVDLKGQYEKIKKQVNESVLEVLDSTAYINGPQVKSFEKELSDYLGVKHVIPCANGTDALQISMMGLGLKPGDEVITADFTFAATVEVIALLQLTPVLVDVEPDTFNIDLEAIERAITPKTKAIVPVHLFGHHASMEGLMQIAEKHNLYVIEDNAQAIGGNYTFKNGNQEKAGTLSHVGATSFFPSKNLGCYGDGGAIFTNDDDLAHTIRGIVNHGMYERYHHDVVGVNSRLDSVQAAVLRVKLPKLDAYNAARQDAARKYTAHFSSSEHIITPTTKTNKSCNNSKGICDTCDCHVFHQYTLRITNGKRNELAKRLQEEGIPHGIYYPIPLHKQKAYADKRYDESNFKVTNQLSDEVISLPMHTELDDEQIDFIAKIVLEVVH</sequence>
<accession>A0A967E290</accession>
<feature type="active site" description="Proton acceptor" evidence="3">
    <location>
        <position position="192"/>
    </location>
</feature>
<evidence type="ECO:0000256" key="3">
    <source>
        <dbReference type="PIRSR" id="PIRSR000390-1"/>
    </source>
</evidence>
<dbReference type="GO" id="GO:0030170">
    <property type="term" value="F:pyridoxal phosphate binding"/>
    <property type="evidence" value="ECO:0007669"/>
    <property type="project" value="UniProtKB-ARBA"/>
</dbReference>
<dbReference type="PANTHER" id="PTHR30244">
    <property type="entry name" value="TRANSAMINASE"/>
    <property type="match status" value="1"/>
</dbReference>
<dbReference type="Gene3D" id="3.40.640.10">
    <property type="entry name" value="Type I PLP-dependent aspartate aminotransferase-like (Major domain)"/>
    <property type="match status" value="1"/>
</dbReference>
<dbReference type="GO" id="GO:0008483">
    <property type="term" value="F:transaminase activity"/>
    <property type="evidence" value="ECO:0007669"/>
    <property type="project" value="UniProtKB-KW"/>
</dbReference>
<keyword evidence="7" id="KW-1185">Reference proteome</keyword>
<dbReference type="InterPro" id="IPR015421">
    <property type="entry name" value="PyrdxlP-dep_Trfase_major"/>
</dbReference>
<evidence type="ECO:0000256" key="1">
    <source>
        <dbReference type="ARBA" id="ARBA00022898"/>
    </source>
</evidence>
<dbReference type="InterPro" id="IPR015424">
    <property type="entry name" value="PyrdxlP-dep_Trfase"/>
</dbReference>
<keyword evidence="1 4" id="KW-0663">Pyridoxal phosphate</keyword>
<dbReference type="InterPro" id="IPR000653">
    <property type="entry name" value="DegT/StrS_aminotransferase"/>
</dbReference>
<dbReference type="InterPro" id="IPR015422">
    <property type="entry name" value="PyrdxlP-dep_Trfase_small"/>
</dbReference>
<dbReference type="CDD" id="cd00616">
    <property type="entry name" value="AHBA_syn"/>
    <property type="match status" value="1"/>
</dbReference>
<evidence type="ECO:0000256" key="5">
    <source>
        <dbReference type="RuleBase" id="RU004508"/>
    </source>
</evidence>
<comment type="similarity">
    <text evidence="2 5">Belongs to the DegT/DnrJ/EryC1 family.</text>
</comment>
<organism evidence="6 7">
    <name type="scientific">Psychroflexus maritimus</name>
    <dbReference type="NCBI Taxonomy" id="2714865"/>
    <lineage>
        <taxon>Bacteria</taxon>
        <taxon>Pseudomonadati</taxon>
        <taxon>Bacteroidota</taxon>
        <taxon>Flavobacteriia</taxon>
        <taxon>Flavobacteriales</taxon>
        <taxon>Flavobacteriaceae</taxon>
        <taxon>Psychroflexus</taxon>
    </lineage>
</organism>
<dbReference type="SUPFAM" id="SSF53383">
    <property type="entry name" value="PLP-dependent transferases"/>
    <property type="match status" value="1"/>
</dbReference>
<gene>
    <name evidence="6" type="ORF">G7034_04660</name>
</gene>
<dbReference type="Proteomes" id="UP000643701">
    <property type="component" value="Unassembled WGS sequence"/>
</dbReference>
<feature type="modified residue" description="N6-(pyridoxal phosphate)lysine" evidence="4">
    <location>
        <position position="192"/>
    </location>
</feature>
<dbReference type="EMBL" id="JAANAS010000039">
    <property type="protein sequence ID" value="NGZ89539.1"/>
    <property type="molecule type" value="Genomic_DNA"/>
</dbReference>
<keyword evidence="6" id="KW-0808">Transferase</keyword>
<evidence type="ECO:0000256" key="2">
    <source>
        <dbReference type="ARBA" id="ARBA00037999"/>
    </source>
</evidence>
<comment type="caution">
    <text evidence="6">The sequence shown here is derived from an EMBL/GenBank/DDBJ whole genome shotgun (WGS) entry which is preliminary data.</text>
</comment>
<dbReference type="AlphaFoldDB" id="A0A967E290"/>
<evidence type="ECO:0000256" key="4">
    <source>
        <dbReference type="PIRSR" id="PIRSR000390-2"/>
    </source>
</evidence>
<dbReference type="PANTHER" id="PTHR30244:SF36">
    <property type="entry name" value="3-OXO-GLUCOSE-6-PHOSPHATE:GLUTAMATE AMINOTRANSFERASE"/>
    <property type="match status" value="1"/>
</dbReference>
<dbReference type="Pfam" id="PF01041">
    <property type="entry name" value="DegT_DnrJ_EryC1"/>
    <property type="match status" value="1"/>
</dbReference>
<evidence type="ECO:0000313" key="7">
    <source>
        <dbReference type="Proteomes" id="UP000643701"/>
    </source>
</evidence>
<dbReference type="Gene3D" id="3.90.1150.10">
    <property type="entry name" value="Aspartate Aminotransferase, domain 1"/>
    <property type="match status" value="1"/>
</dbReference>
<keyword evidence="6" id="KW-0032">Aminotransferase</keyword>